<evidence type="ECO:0000313" key="2">
    <source>
        <dbReference type="Proteomes" id="UP000005065"/>
    </source>
</evidence>
<dbReference type="BioCyc" id="SENT913082:G120J-4724-MONOMER"/>
<accession>G5QXX9</accession>
<gene>
    <name evidence="1" type="ORF">LTSESEN_1662</name>
</gene>
<dbReference type="PATRIC" id="fig|913082.3.peg.1285"/>
<evidence type="ECO:0000313" key="1">
    <source>
        <dbReference type="EMBL" id="EHC90987.1"/>
    </source>
</evidence>
<proteinExistence type="predicted"/>
<name>G5QXX9_SALSE</name>
<organism evidence="1 2">
    <name type="scientific">Salmonella enterica subsp. enterica serovar Senftenberg str. A4-543</name>
    <dbReference type="NCBI Taxonomy" id="913082"/>
    <lineage>
        <taxon>Bacteria</taxon>
        <taxon>Pseudomonadati</taxon>
        <taxon>Pseudomonadota</taxon>
        <taxon>Gammaproteobacteria</taxon>
        <taxon>Enterobacterales</taxon>
        <taxon>Enterobacteriaceae</taxon>
        <taxon>Salmonella</taxon>
    </lineage>
</organism>
<dbReference type="EMBL" id="AFCU01000556">
    <property type="protein sequence ID" value="EHC90987.1"/>
    <property type="molecule type" value="Genomic_DNA"/>
</dbReference>
<reference evidence="1 2" key="1">
    <citation type="journal article" date="2011" name="BMC Genomics">
        <title>Genome sequencing reveals diversification of virulence factor content and possible host adaptation in distinct subpopulations of Salmonella enterica.</title>
        <authorList>
            <person name="den Bakker H.C."/>
            <person name="Moreno Switt A.I."/>
            <person name="Govoni G."/>
            <person name="Cummings C.A."/>
            <person name="Ranieri M.L."/>
            <person name="Degoricija L."/>
            <person name="Hoelzer K."/>
            <person name="Rodriguez-Rivera L.D."/>
            <person name="Brown S."/>
            <person name="Bolchacova E."/>
            <person name="Furtado M.R."/>
            <person name="Wiedmann M."/>
        </authorList>
    </citation>
    <scope>NUCLEOTIDE SEQUENCE [LARGE SCALE GENOMIC DNA]</scope>
    <source>
        <strain evidence="1 2">A4-543</strain>
    </source>
</reference>
<protein>
    <submittedName>
        <fullName evidence="1">Uncharacterized protein</fullName>
    </submittedName>
</protein>
<comment type="caution">
    <text evidence="1">The sequence shown here is derived from an EMBL/GenBank/DDBJ whole genome shotgun (WGS) entry which is preliminary data.</text>
</comment>
<sequence length="77" mass="8686">MFNIRNTQPSVSMQAIAGAAAPEASPEEIVWEKIQVFKKFRFFSRRKITKKRNSVSLNFAIRPGECCLIISAASLRV</sequence>
<dbReference type="AlphaFoldDB" id="G5QXX9"/>
<dbReference type="Proteomes" id="UP000005065">
    <property type="component" value="Unassembled WGS sequence"/>
</dbReference>